<dbReference type="Pfam" id="PF00672">
    <property type="entry name" value="HAMP"/>
    <property type="match status" value="1"/>
</dbReference>
<dbReference type="GO" id="GO:0007165">
    <property type="term" value="P:signal transduction"/>
    <property type="evidence" value="ECO:0007669"/>
    <property type="project" value="InterPro"/>
</dbReference>
<dbReference type="PROSITE" id="PS50887">
    <property type="entry name" value="GGDEF"/>
    <property type="match status" value="1"/>
</dbReference>
<dbReference type="STRING" id="1121279.SAMN02745887_00732"/>
<evidence type="ECO:0000259" key="4">
    <source>
        <dbReference type="PROSITE" id="PS50887"/>
    </source>
</evidence>
<keyword evidence="1" id="KW-0472">Membrane</keyword>
<dbReference type="GO" id="GO:0071111">
    <property type="term" value="F:cyclic-guanylate-specific phosphodiesterase activity"/>
    <property type="evidence" value="ECO:0007669"/>
    <property type="project" value="InterPro"/>
</dbReference>
<keyword evidence="1" id="KW-1133">Transmembrane helix</keyword>
<dbReference type="AlphaFoldDB" id="A0A1K2H829"/>
<dbReference type="InterPro" id="IPR001633">
    <property type="entry name" value="EAL_dom"/>
</dbReference>
<evidence type="ECO:0000256" key="1">
    <source>
        <dbReference type="SAM" id="Phobius"/>
    </source>
</evidence>
<dbReference type="PANTHER" id="PTHR33121:SF23">
    <property type="entry name" value="CYCLIC DI-GMP PHOSPHODIESTERASE PDEB"/>
    <property type="match status" value="1"/>
</dbReference>
<keyword evidence="6" id="KW-1185">Reference proteome</keyword>
<evidence type="ECO:0000313" key="5">
    <source>
        <dbReference type="EMBL" id="SFZ72842.1"/>
    </source>
</evidence>
<dbReference type="Pfam" id="PF00563">
    <property type="entry name" value="EAL"/>
    <property type="match status" value="1"/>
</dbReference>
<dbReference type="InterPro" id="IPR050706">
    <property type="entry name" value="Cyclic-di-GMP_PDE-like"/>
</dbReference>
<evidence type="ECO:0000259" key="2">
    <source>
        <dbReference type="PROSITE" id="PS50883"/>
    </source>
</evidence>
<dbReference type="SUPFAM" id="SSF141868">
    <property type="entry name" value="EAL domain-like"/>
    <property type="match status" value="1"/>
</dbReference>
<dbReference type="InterPro" id="IPR003660">
    <property type="entry name" value="HAMP_dom"/>
</dbReference>
<dbReference type="EMBL" id="FPKR01000002">
    <property type="protein sequence ID" value="SFZ72842.1"/>
    <property type="molecule type" value="Genomic_DNA"/>
</dbReference>
<name>A0A1K2H829_9NEIS</name>
<proteinExistence type="predicted"/>
<dbReference type="NCBIfam" id="TIGR00254">
    <property type="entry name" value="GGDEF"/>
    <property type="match status" value="1"/>
</dbReference>
<evidence type="ECO:0000313" key="6">
    <source>
        <dbReference type="Proteomes" id="UP000186513"/>
    </source>
</evidence>
<dbReference type="SMART" id="SM00304">
    <property type="entry name" value="HAMP"/>
    <property type="match status" value="1"/>
</dbReference>
<dbReference type="RefSeq" id="WP_072427260.1">
    <property type="nucleotide sequence ID" value="NZ_FPKR01000002.1"/>
</dbReference>
<dbReference type="SUPFAM" id="SSF55073">
    <property type="entry name" value="Nucleotide cyclase"/>
    <property type="match status" value="1"/>
</dbReference>
<dbReference type="PROSITE" id="PS50883">
    <property type="entry name" value="EAL"/>
    <property type="match status" value="1"/>
</dbReference>
<sequence>MSLLRQLWLVVVISTLMAFVGGFVVNLSTARQYLEQQLLTQSSDNAASLALSMSQQSKDAATVELMVSALFDSGHFRLVRFEDVNGKLVTERRSHEQADEVPAWFTRLVPLHVQAGTGMVSDGWKQAGRVTVIAHERFAYHSLWHGALTFLAVIALTGLLSGIAVTALIRWVRRPLSELVAQAAAIGERHFVTIREPNVSELRLVVRTMNAMVDRVKAMFNEQAARIDELRTHANRDALTGLPNRDNFMGRLRQAMVDEMAAPRGALLLIRLHDLNGVNRSLGRLGTDDYLRRVAQALSGIAEEDGERLLARLNGADFALLAPSLGRARAEALAKQCLLALESLTLEGFAEHNNLAHIGVGFYQRGSQERNLLSAADQALAQAENQGSNAVVLDSDADDDASTVAEWRQTLEQALAAQRFELACFPVLQRSGELLHQEAVLRLRGRDGTLQTAGQFMPMAARLGLLPQLDLVAVALACRQIAKQPKPMAVNLSSASIADAGFLTQLQALLSQHADAAAQLWLEVNEYGLHGDYERLSRLCALAHRFGVKVGIEHFGRQFGRIPALYDLRLDYLKVDGSFVRDIHTHSGNQQLVKAIVGVAAGAGLQVIAEAVHQAEEWTTLHALGVDGMTGPLATEQFQG</sequence>
<dbReference type="OrthoDB" id="5894408at2"/>
<feature type="domain" description="EAL" evidence="2">
    <location>
        <begin position="404"/>
        <end position="640"/>
    </location>
</feature>
<dbReference type="InterPro" id="IPR035919">
    <property type="entry name" value="EAL_sf"/>
</dbReference>
<dbReference type="Proteomes" id="UP000186513">
    <property type="component" value="Unassembled WGS sequence"/>
</dbReference>
<dbReference type="InterPro" id="IPR032244">
    <property type="entry name" value="LapD_MoxY_N"/>
</dbReference>
<dbReference type="InterPro" id="IPR000160">
    <property type="entry name" value="GGDEF_dom"/>
</dbReference>
<dbReference type="InterPro" id="IPR042461">
    <property type="entry name" value="LapD_MoxY_peri_C"/>
</dbReference>
<dbReference type="CDD" id="cd01948">
    <property type="entry name" value="EAL"/>
    <property type="match status" value="1"/>
</dbReference>
<organism evidence="5 6">
    <name type="scientific">Chitinimonas taiwanensis DSM 18899</name>
    <dbReference type="NCBI Taxonomy" id="1121279"/>
    <lineage>
        <taxon>Bacteria</taxon>
        <taxon>Pseudomonadati</taxon>
        <taxon>Pseudomonadota</taxon>
        <taxon>Betaproteobacteria</taxon>
        <taxon>Neisseriales</taxon>
        <taxon>Chitinibacteraceae</taxon>
        <taxon>Chitinimonas</taxon>
    </lineage>
</organism>
<feature type="domain" description="HAMP" evidence="3">
    <location>
        <begin position="170"/>
        <end position="221"/>
    </location>
</feature>
<dbReference type="PANTHER" id="PTHR33121">
    <property type="entry name" value="CYCLIC DI-GMP PHOSPHODIESTERASE PDEF"/>
    <property type="match status" value="1"/>
</dbReference>
<dbReference type="Pfam" id="PF16448">
    <property type="entry name" value="LapD_MoxY_N"/>
    <property type="match status" value="1"/>
</dbReference>
<dbReference type="Gene3D" id="6.10.340.10">
    <property type="match status" value="1"/>
</dbReference>
<dbReference type="CDD" id="cd01949">
    <property type="entry name" value="GGDEF"/>
    <property type="match status" value="1"/>
</dbReference>
<accession>A0A1K2H829</accession>
<dbReference type="Gene3D" id="3.30.110.200">
    <property type="match status" value="1"/>
</dbReference>
<dbReference type="Gene3D" id="3.20.20.450">
    <property type="entry name" value="EAL domain"/>
    <property type="match status" value="1"/>
</dbReference>
<dbReference type="Pfam" id="PF00990">
    <property type="entry name" value="GGDEF"/>
    <property type="match status" value="1"/>
</dbReference>
<dbReference type="InterPro" id="IPR043128">
    <property type="entry name" value="Rev_trsase/Diguanyl_cyclase"/>
</dbReference>
<dbReference type="InterPro" id="IPR029787">
    <property type="entry name" value="Nucleotide_cyclase"/>
</dbReference>
<dbReference type="Gene3D" id="6.20.270.20">
    <property type="entry name" value="LapD/MoxY periplasmic domain"/>
    <property type="match status" value="1"/>
</dbReference>
<feature type="transmembrane region" description="Helical" evidence="1">
    <location>
        <begin position="147"/>
        <end position="172"/>
    </location>
</feature>
<feature type="domain" description="GGDEF" evidence="4">
    <location>
        <begin position="263"/>
        <end position="396"/>
    </location>
</feature>
<protein>
    <submittedName>
        <fullName evidence="5">Diguanylate cyclase (GGDEF) domain-containing protein</fullName>
    </submittedName>
</protein>
<dbReference type="GO" id="GO:0016020">
    <property type="term" value="C:membrane"/>
    <property type="evidence" value="ECO:0007669"/>
    <property type="project" value="InterPro"/>
</dbReference>
<dbReference type="SMART" id="SM00052">
    <property type="entry name" value="EAL"/>
    <property type="match status" value="1"/>
</dbReference>
<evidence type="ECO:0000259" key="3">
    <source>
        <dbReference type="PROSITE" id="PS50885"/>
    </source>
</evidence>
<dbReference type="PROSITE" id="PS50885">
    <property type="entry name" value="HAMP"/>
    <property type="match status" value="1"/>
</dbReference>
<gene>
    <name evidence="5" type="ORF">SAMN02745887_00732</name>
</gene>
<feature type="transmembrane region" description="Helical" evidence="1">
    <location>
        <begin position="6"/>
        <end position="27"/>
    </location>
</feature>
<keyword evidence="1" id="KW-0812">Transmembrane</keyword>
<reference evidence="5 6" key="1">
    <citation type="submission" date="2016-11" db="EMBL/GenBank/DDBJ databases">
        <authorList>
            <person name="Jaros S."/>
            <person name="Januszkiewicz K."/>
            <person name="Wedrychowicz H."/>
        </authorList>
    </citation>
    <scope>NUCLEOTIDE SEQUENCE [LARGE SCALE GENOMIC DNA]</scope>
    <source>
        <strain evidence="5 6">DSM 18899</strain>
    </source>
</reference>
<dbReference type="Gene3D" id="3.30.70.270">
    <property type="match status" value="1"/>
</dbReference>
<dbReference type="SMART" id="SM00267">
    <property type="entry name" value="GGDEF"/>
    <property type="match status" value="1"/>
</dbReference>